<protein>
    <submittedName>
        <fullName evidence="1">Uncharacterized protein</fullName>
    </submittedName>
</protein>
<dbReference type="Proteomes" id="UP000828251">
    <property type="component" value="Unassembled WGS sequence"/>
</dbReference>
<keyword evidence="2" id="KW-1185">Reference proteome</keyword>
<gene>
    <name evidence="1" type="ORF">J1N35_013801</name>
</gene>
<organism evidence="1 2">
    <name type="scientific">Gossypium stocksii</name>
    <dbReference type="NCBI Taxonomy" id="47602"/>
    <lineage>
        <taxon>Eukaryota</taxon>
        <taxon>Viridiplantae</taxon>
        <taxon>Streptophyta</taxon>
        <taxon>Embryophyta</taxon>
        <taxon>Tracheophyta</taxon>
        <taxon>Spermatophyta</taxon>
        <taxon>Magnoliopsida</taxon>
        <taxon>eudicotyledons</taxon>
        <taxon>Gunneridae</taxon>
        <taxon>Pentapetalae</taxon>
        <taxon>rosids</taxon>
        <taxon>malvids</taxon>
        <taxon>Malvales</taxon>
        <taxon>Malvaceae</taxon>
        <taxon>Malvoideae</taxon>
        <taxon>Gossypium</taxon>
    </lineage>
</organism>
<dbReference type="OrthoDB" id="10288466at2759"/>
<comment type="caution">
    <text evidence="1">The sequence shown here is derived from an EMBL/GenBank/DDBJ whole genome shotgun (WGS) entry which is preliminary data.</text>
</comment>
<evidence type="ECO:0000313" key="1">
    <source>
        <dbReference type="EMBL" id="KAH1096880.1"/>
    </source>
</evidence>
<proteinExistence type="predicted"/>
<reference evidence="1 2" key="1">
    <citation type="journal article" date="2021" name="Plant Biotechnol. J.">
        <title>Multi-omics assisted identification of the key and species-specific regulatory components of drought-tolerant mechanisms in Gossypium stocksii.</title>
        <authorList>
            <person name="Yu D."/>
            <person name="Ke L."/>
            <person name="Zhang D."/>
            <person name="Wu Y."/>
            <person name="Sun Y."/>
            <person name="Mei J."/>
            <person name="Sun J."/>
            <person name="Sun Y."/>
        </authorList>
    </citation>
    <scope>NUCLEOTIDE SEQUENCE [LARGE SCALE GENOMIC DNA]</scope>
    <source>
        <strain evidence="2">cv. E1</strain>
        <tissue evidence="1">Leaf</tissue>
    </source>
</reference>
<dbReference type="AlphaFoldDB" id="A0A9D3VT31"/>
<dbReference type="EMBL" id="JAIQCV010000005">
    <property type="protein sequence ID" value="KAH1096880.1"/>
    <property type="molecule type" value="Genomic_DNA"/>
</dbReference>
<evidence type="ECO:0000313" key="2">
    <source>
        <dbReference type="Proteomes" id="UP000828251"/>
    </source>
</evidence>
<sequence length="137" mass="15106">MEICLQNICSCFSTIVCASPYFVRQADHHPHLGFYPQCPKVLLPSGSIKRRGRPICKIGKALFYNGNAYDHTMVPSPDIENLYNGAFNNGGSATNHHVQLEEENSARGGWHKGSSGGAKTSPMARAKMGYYKHDVIH</sequence>
<name>A0A9D3VT31_9ROSI</name>
<accession>A0A9D3VT31</accession>